<organism evidence="1 2">
    <name type="scientific">Stakelama marina</name>
    <dbReference type="NCBI Taxonomy" id="2826939"/>
    <lineage>
        <taxon>Bacteria</taxon>
        <taxon>Pseudomonadati</taxon>
        <taxon>Pseudomonadota</taxon>
        <taxon>Alphaproteobacteria</taxon>
        <taxon>Sphingomonadales</taxon>
        <taxon>Sphingomonadaceae</taxon>
        <taxon>Stakelama</taxon>
    </lineage>
</organism>
<dbReference type="Pfam" id="PF20099">
    <property type="entry name" value="DUF6489"/>
    <property type="match status" value="1"/>
</dbReference>
<evidence type="ECO:0000313" key="2">
    <source>
        <dbReference type="Proteomes" id="UP000676996"/>
    </source>
</evidence>
<comment type="caution">
    <text evidence="1">The sequence shown here is derived from an EMBL/GenBank/DDBJ whole genome shotgun (WGS) entry which is preliminary data.</text>
</comment>
<dbReference type="RefSeq" id="WP_284054244.1">
    <property type="nucleotide sequence ID" value="NZ_JAGRQC010000003.1"/>
</dbReference>
<sequence>MKINVEVDCTPEEARRAMGLPDFTPVHDKYVSMLLETLEKGATPELLESMMKSWSPMGEAGLQFWQRMFDASGKSG</sequence>
<reference evidence="1" key="1">
    <citation type="submission" date="2021-04" db="EMBL/GenBank/DDBJ databases">
        <title>Ouciella asimina sp. nov., isolated from the surface seawater in the hydrothermal field of Okinawa Trough.</title>
        <authorList>
            <person name="Shuang W."/>
        </authorList>
    </citation>
    <scope>NUCLEOTIDE SEQUENCE</scope>
    <source>
        <strain evidence="1">LXI357</strain>
    </source>
</reference>
<proteinExistence type="predicted"/>
<dbReference type="EMBL" id="JAGRQC010000003">
    <property type="protein sequence ID" value="MBR0552990.1"/>
    <property type="molecule type" value="Genomic_DNA"/>
</dbReference>
<keyword evidence="2" id="KW-1185">Reference proteome</keyword>
<protein>
    <submittedName>
        <fullName evidence="1">Uncharacterized protein</fullName>
    </submittedName>
</protein>
<dbReference type="InterPro" id="IPR045502">
    <property type="entry name" value="DUF6489"/>
</dbReference>
<dbReference type="Proteomes" id="UP000676996">
    <property type="component" value="Unassembled WGS sequence"/>
</dbReference>
<dbReference type="AlphaFoldDB" id="A0A8T4IEK7"/>
<gene>
    <name evidence="1" type="ORF">J7S20_10770</name>
</gene>
<evidence type="ECO:0000313" key="1">
    <source>
        <dbReference type="EMBL" id="MBR0552990.1"/>
    </source>
</evidence>
<name>A0A8T4IEK7_9SPHN</name>
<accession>A0A8T4IEK7</accession>